<feature type="transmembrane region" description="Helical" evidence="7">
    <location>
        <begin position="6"/>
        <end position="31"/>
    </location>
</feature>
<sequence length="142" mass="16903">MCNNHNILTIAFLCMIWVTSCVSVSNALLYWRFSYTVHIMNGMPDNGKPLKIKCWSNQDDLGHHTLWKGQEFKFDFSLHWVWKTKFDCDFHWGSKSLKNIRVFSNAIGFDHCYFTGHCYWKATPNGIHLSDNSRDWALWYKW</sequence>
<evidence type="ECO:0000313" key="9">
    <source>
        <dbReference type="Proteomes" id="UP001396334"/>
    </source>
</evidence>
<dbReference type="InterPro" id="IPR010264">
    <property type="entry name" value="Self-incomp_S1"/>
</dbReference>
<keyword evidence="9" id="KW-1185">Reference proteome</keyword>
<keyword evidence="7" id="KW-1133">Transmembrane helix</keyword>
<name>A0ABR1ZL09_9ROSI</name>
<accession>A0ABR1ZL09</accession>
<protein>
    <recommendedName>
        <fullName evidence="6">S-protein homolog</fullName>
    </recommendedName>
</protein>
<reference evidence="8 9" key="1">
    <citation type="journal article" date="2024" name="G3 (Bethesda)">
        <title>Genome assembly of Hibiscus sabdariffa L. provides insights into metabolisms of medicinal natural products.</title>
        <authorList>
            <person name="Kim T."/>
        </authorList>
    </citation>
    <scope>NUCLEOTIDE SEQUENCE [LARGE SCALE GENOMIC DNA]</scope>
    <source>
        <strain evidence="8">TK-2024</strain>
        <tissue evidence="8">Old leaves</tissue>
    </source>
</reference>
<evidence type="ECO:0000256" key="5">
    <source>
        <dbReference type="ARBA" id="ARBA00022729"/>
    </source>
</evidence>
<dbReference type="Pfam" id="PF05938">
    <property type="entry name" value="Self-incomp_S1"/>
    <property type="match status" value="1"/>
</dbReference>
<evidence type="ECO:0000256" key="6">
    <source>
        <dbReference type="RuleBase" id="RU367044"/>
    </source>
</evidence>
<keyword evidence="3 6" id="KW-0713">Self-incompatibility</keyword>
<evidence type="ECO:0000256" key="1">
    <source>
        <dbReference type="ARBA" id="ARBA00004613"/>
    </source>
</evidence>
<keyword evidence="7" id="KW-0472">Membrane</keyword>
<gene>
    <name evidence="8" type="ORF">V6N11_068414</name>
</gene>
<keyword evidence="4 6" id="KW-0964">Secreted</keyword>
<evidence type="ECO:0000256" key="7">
    <source>
        <dbReference type="SAM" id="Phobius"/>
    </source>
</evidence>
<dbReference type="PANTHER" id="PTHR31232:SF137">
    <property type="entry name" value="S-PROTEIN HOMOLOG"/>
    <property type="match status" value="1"/>
</dbReference>
<evidence type="ECO:0000256" key="2">
    <source>
        <dbReference type="ARBA" id="ARBA00005581"/>
    </source>
</evidence>
<evidence type="ECO:0000256" key="4">
    <source>
        <dbReference type="ARBA" id="ARBA00022525"/>
    </source>
</evidence>
<comment type="caution">
    <text evidence="8">The sequence shown here is derived from an EMBL/GenBank/DDBJ whole genome shotgun (WGS) entry which is preliminary data.</text>
</comment>
<keyword evidence="7" id="KW-0812">Transmembrane</keyword>
<comment type="subcellular location">
    <subcellularLocation>
        <location evidence="1 6">Secreted</location>
    </subcellularLocation>
</comment>
<proteinExistence type="inferred from homology"/>
<organism evidence="8 9">
    <name type="scientific">Hibiscus sabdariffa</name>
    <name type="common">roselle</name>
    <dbReference type="NCBI Taxonomy" id="183260"/>
    <lineage>
        <taxon>Eukaryota</taxon>
        <taxon>Viridiplantae</taxon>
        <taxon>Streptophyta</taxon>
        <taxon>Embryophyta</taxon>
        <taxon>Tracheophyta</taxon>
        <taxon>Spermatophyta</taxon>
        <taxon>Magnoliopsida</taxon>
        <taxon>eudicotyledons</taxon>
        <taxon>Gunneridae</taxon>
        <taxon>Pentapetalae</taxon>
        <taxon>rosids</taxon>
        <taxon>malvids</taxon>
        <taxon>Malvales</taxon>
        <taxon>Malvaceae</taxon>
        <taxon>Malvoideae</taxon>
        <taxon>Hibiscus</taxon>
    </lineage>
</organism>
<evidence type="ECO:0000313" key="8">
    <source>
        <dbReference type="EMBL" id="KAK8481049.1"/>
    </source>
</evidence>
<dbReference type="PANTHER" id="PTHR31232">
    <property type="match status" value="1"/>
</dbReference>
<dbReference type="Proteomes" id="UP001396334">
    <property type="component" value="Unassembled WGS sequence"/>
</dbReference>
<evidence type="ECO:0000256" key="3">
    <source>
        <dbReference type="ARBA" id="ARBA00022471"/>
    </source>
</evidence>
<keyword evidence="5" id="KW-0732">Signal</keyword>
<comment type="similarity">
    <text evidence="2 6">Belongs to the plant self-incompatibility (S1) protein family.</text>
</comment>
<dbReference type="EMBL" id="JBBPBN010000955">
    <property type="protein sequence ID" value="KAK8481049.1"/>
    <property type="molecule type" value="Genomic_DNA"/>
</dbReference>